<feature type="signal peptide" evidence="2">
    <location>
        <begin position="1"/>
        <end position="21"/>
    </location>
</feature>
<evidence type="ECO:0000313" key="3">
    <source>
        <dbReference type="EMBL" id="MBW75348.1"/>
    </source>
</evidence>
<feature type="chain" id="PRO_5014992828" evidence="2">
    <location>
        <begin position="22"/>
        <end position="382"/>
    </location>
</feature>
<protein>
    <submittedName>
        <fullName evidence="3">Putative secreted protein</fullName>
    </submittedName>
</protein>
<accession>A0A2M4DDZ5</accession>
<sequence length="382" mass="41825">MALNLVWFFFLFPRLPSSVWGRSPPVRTGLGAPTEERFAFATGRRIAFTAAAVRVTTGTTTTTTAASRTTTTSTTGGRFAPFEVTAERQIVAGVAVPAEETHPGEQVGEERQQQQPTDDGERDQPPGRRGFGRRSHLRERLGAHHQRLLGAGIEEPGQQIDIVQSLDREVCVRADAHDVDPGIVTDERRVPEAGRDGHQDVRFRAERVDVAHDPDTLGRLAGAIHLDRTVGGGRPQYHGPVTPDAPQSGAAGTVAGAVQIERIDRRPVTDEFGFAQYLAVGALLAFRPRRHIEGGQGVQVEEPLALRFVVRHLERPVDHQLDDRCTPRTVVVDLVHVLDWHADLLELLDCALAHDLRTTPTVEHLLRSGDTGDAELGHPYDP</sequence>
<feature type="region of interest" description="Disordered" evidence="1">
    <location>
        <begin position="99"/>
        <end position="135"/>
    </location>
</feature>
<name>A0A2M4DDZ5_ANODA</name>
<feature type="region of interest" description="Disordered" evidence="1">
    <location>
        <begin position="57"/>
        <end position="77"/>
    </location>
</feature>
<evidence type="ECO:0000256" key="1">
    <source>
        <dbReference type="SAM" id="MobiDB-lite"/>
    </source>
</evidence>
<keyword evidence="2" id="KW-0732">Signal</keyword>
<evidence type="ECO:0000256" key="2">
    <source>
        <dbReference type="SAM" id="SignalP"/>
    </source>
</evidence>
<dbReference type="AlphaFoldDB" id="A0A2M4DDZ5"/>
<reference evidence="3" key="1">
    <citation type="submission" date="2018-01" db="EMBL/GenBank/DDBJ databases">
        <title>An insight into the sialome of Amazonian anophelines.</title>
        <authorList>
            <person name="Ribeiro J.M."/>
            <person name="Scarpassa V."/>
            <person name="Calvo E."/>
        </authorList>
    </citation>
    <scope>NUCLEOTIDE SEQUENCE</scope>
</reference>
<feature type="compositionally biased region" description="Basic and acidic residues" evidence="1">
    <location>
        <begin position="99"/>
        <end position="112"/>
    </location>
</feature>
<organism evidence="3">
    <name type="scientific">Anopheles darlingi</name>
    <name type="common">Mosquito</name>
    <dbReference type="NCBI Taxonomy" id="43151"/>
    <lineage>
        <taxon>Eukaryota</taxon>
        <taxon>Metazoa</taxon>
        <taxon>Ecdysozoa</taxon>
        <taxon>Arthropoda</taxon>
        <taxon>Hexapoda</taxon>
        <taxon>Insecta</taxon>
        <taxon>Pterygota</taxon>
        <taxon>Neoptera</taxon>
        <taxon>Endopterygota</taxon>
        <taxon>Diptera</taxon>
        <taxon>Nematocera</taxon>
        <taxon>Culicoidea</taxon>
        <taxon>Culicidae</taxon>
        <taxon>Anophelinae</taxon>
        <taxon>Anopheles</taxon>
    </lineage>
</organism>
<dbReference type="EMBL" id="GGFL01011170">
    <property type="protein sequence ID" value="MBW75348.1"/>
    <property type="molecule type" value="Transcribed_RNA"/>
</dbReference>
<proteinExistence type="predicted"/>